<sequence length="53" mass="6134">MGYEICLGQLQGLKHYCDLKNKFVYWKDEKQPNSNGICAEIRNLEACAEKIKV</sequence>
<keyword evidence="2" id="KW-1185">Reference proteome</keyword>
<dbReference type="AlphaFoldDB" id="A0AAV5JRF3"/>
<protein>
    <submittedName>
        <fullName evidence="1">Uncharacterized protein</fullName>
    </submittedName>
</protein>
<name>A0AAV5JRF3_9ROSI</name>
<comment type="caution">
    <text evidence="1">The sequence shown here is derived from an EMBL/GenBank/DDBJ whole genome shotgun (WGS) entry which is preliminary data.</text>
</comment>
<evidence type="ECO:0000313" key="2">
    <source>
        <dbReference type="Proteomes" id="UP001054252"/>
    </source>
</evidence>
<evidence type="ECO:0000313" key="1">
    <source>
        <dbReference type="EMBL" id="GKV15291.1"/>
    </source>
</evidence>
<reference evidence="1 2" key="1">
    <citation type="journal article" date="2021" name="Commun. Biol.">
        <title>The genome of Shorea leprosula (Dipterocarpaceae) highlights the ecological relevance of drought in aseasonal tropical rainforests.</title>
        <authorList>
            <person name="Ng K.K.S."/>
            <person name="Kobayashi M.J."/>
            <person name="Fawcett J.A."/>
            <person name="Hatakeyama M."/>
            <person name="Paape T."/>
            <person name="Ng C.H."/>
            <person name="Ang C.C."/>
            <person name="Tnah L.H."/>
            <person name="Lee C.T."/>
            <person name="Nishiyama T."/>
            <person name="Sese J."/>
            <person name="O'Brien M.J."/>
            <person name="Copetti D."/>
            <person name="Mohd Noor M.I."/>
            <person name="Ong R.C."/>
            <person name="Putra M."/>
            <person name="Sireger I.Z."/>
            <person name="Indrioko S."/>
            <person name="Kosugi Y."/>
            <person name="Izuno A."/>
            <person name="Isagi Y."/>
            <person name="Lee S.L."/>
            <person name="Shimizu K.K."/>
        </authorList>
    </citation>
    <scope>NUCLEOTIDE SEQUENCE [LARGE SCALE GENOMIC DNA]</scope>
    <source>
        <strain evidence="1">214</strain>
    </source>
</reference>
<gene>
    <name evidence="1" type="ORF">SLEP1_g26088</name>
</gene>
<dbReference type="EMBL" id="BPVZ01000043">
    <property type="protein sequence ID" value="GKV15291.1"/>
    <property type="molecule type" value="Genomic_DNA"/>
</dbReference>
<dbReference type="Proteomes" id="UP001054252">
    <property type="component" value="Unassembled WGS sequence"/>
</dbReference>
<proteinExistence type="predicted"/>
<organism evidence="1 2">
    <name type="scientific">Rubroshorea leprosula</name>
    <dbReference type="NCBI Taxonomy" id="152421"/>
    <lineage>
        <taxon>Eukaryota</taxon>
        <taxon>Viridiplantae</taxon>
        <taxon>Streptophyta</taxon>
        <taxon>Embryophyta</taxon>
        <taxon>Tracheophyta</taxon>
        <taxon>Spermatophyta</taxon>
        <taxon>Magnoliopsida</taxon>
        <taxon>eudicotyledons</taxon>
        <taxon>Gunneridae</taxon>
        <taxon>Pentapetalae</taxon>
        <taxon>rosids</taxon>
        <taxon>malvids</taxon>
        <taxon>Malvales</taxon>
        <taxon>Dipterocarpaceae</taxon>
        <taxon>Rubroshorea</taxon>
    </lineage>
</organism>
<accession>A0AAV5JRF3</accession>